<dbReference type="AlphaFoldDB" id="A0A2U2BD46"/>
<feature type="signal peptide" evidence="1">
    <location>
        <begin position="1"/>
        <end position="20"/>
    </location>
</feature>
<gene>
    <name evidence="2" type="ORF">DDZ16_00420</name>
</gene>
<sequence length="279" mass="30469">MKTRLLFTWLSVLLFSVTEAQNYDYPSPVTTAMGLSGASDTTEWSLFSNPAGLSSVSRMSGGIGYHNAFGISALSARSAFFVVPTHMLTPALSYIQYGDDLYEIQTFSCSAARSISPMLRMGIRFEYLLRHIYGTKAESAFVIDAGVNYNASENVTIALFAQNPGRTAILDDYNEYVLPSSLAVACTFRLSSSFFLTADLNHREDLARQFYSFGLSAMVHQKASVRGGISARPVRLAVGSTLSWKRVEINFSANYHDRLGLSTTAGIAYALDFKGGGEN</sequence>
<dbReference type="EMBL" id="QEWP01000001">
    <property type="protein sequence ID" value="PWE00988.1"/>
    <property type="molecule type" value="Genomic_DNA"/>
</dbReference>
<dbReference type="RefSeq" id="WP_109262443.1">
    <property type="nucleotide sequence ID" value="NZ_QEWP01000001.1"/>
</dbReference>
<dbReference type="OrthoDB" id="9758448at2"/>
<reference evidence="2 3" key="1">
    <citation type="submission" date="2018-05" db="EMBL/GenBank/DDBJ databases">
        <title>Marinilabilia rubrum sp. nov., isolated from saltern sediment.</title>
        <authorList>
            <person name="Zhang R."/>
        </authorList>
    </citation>
    <scope>NUCLEOTIDE SEQUENCE [LARGE SCALE GENOMIC DNA]</scope>
    <source>
        <strain evidence="2 3">WTE16</strain>
    </source>
</reference>
<evidence type="ECO:0000256" key="1">
    <source>
        <dbReference type="SAM" id="SignalP"/>
    </source>
</evidence>
<organism evidence="2 3">
    <name type="scientific">Marinilabilia rubra</name>
    <dbReference type="NCBI Taxonomy" id="2162893"/>
    <lineage>
        <taxon>Bacteria</taxon>
        <taxon>Pseudomonadati</taxon>
        <taxon>Bacteroidota</taxon>
        <taxon>Bacteroidia</taxon>
        <taxon>Marinilabiliales</taxon>
        <taxon>Marinilabiliaceae</taxon>
        <taxon>Marinilabilia</taxon>
    </lineage>
</organism>
<evidence type="ECO:0000313" key="3">
    <source>
        <dbReference type="Proteomes" id="UP000244956"/>
    </source>
</evidence>
<evidence type="ECO:0000313" key="2">
    <source>
        <dbReference type="EMBL" id="PWE00988.1"/>
    </source>
</evidence>
<comment type="caution">
    <text evidence="2">The sequence shown here is derived from an EMBL/GenBank/DDBJ whole genome shotgun (WGS) entry which is preliminary data.</text>
</comment>
<keyword evidence="1" id="KW-0732">Signal</keyword>
<feature type="chain" id="PRO_5015440597" description="PorV/PorQ family protein" evidence="1">
    <location>
        <begin position="21"/>
        <end position="279"/>
    </location>
</feature>
<name>A0A2U2BD46_9BACT</name>
<accession>A0A2U2BD46</accession>
<keyword evidence="3" id="KW-1185">Reference proteome</keyword>
<dbReference type="Proteomes" id="UP000244956">
    <property type="component" value="Unassembled WGS sequence"/>
</dbReference>
<protein>
    <recommendedName>
        <fullName evidence="4">PorV/PorQ family protein</fullName>
    </recommendedName>
</protein>
<evidence type="ECO:0008006" key="4">
    <source>
        <dbReference type="Google" id="ProtNLM"/>
    </source>
</evidence>
<proteinExistence type="predicted"/>